<proteinExistence type="predicted"/>
<comment type="caution">
    <text evidence="1">The sequence shown here is derived from an EMBL/GenBank/DDBJ whole genome shotgun (WGS) entry which is preliminary data.</text>
</comment>
<accession>A0AC60P7K3</accession>
<evidence type="ECO:0000313" key="2">
    <source>
        <dbReference type="Proteomes" id="UP000805193"/>
    </source>
</evidence>
<keyword evidence="2" id="KW-1185">Reference proteome</keyword>
<dbReference type="Proteomes" id="UP000805193">
    <property type="component" value="Unassembled WGS sequence"/>
</dbReference>
<name>A0AC60P7K3_IXOPE</name>
<organism evidence="1 2">
    <name type="scientific">Ixodes persulcatus</name>
    <name type="common">Taiga tick</name>
    <dbReference type="NCBI Taxonomy" id="34615"/>
    <lineage>
        <taxon>Eukaryota</taxon>
        <taxon>Metazoa</taxon>
        <taxon>Ecdysozoa</taxon>
        <taxon>Arthropoda</taxon>
        <taxon>Chelicerata</taxon>
        <taxon>Arachnida</taxon>
        <taxon>Acari</taxon>
        <taxon>Parasitiformes</taxon>
        <taxon>Ixodida</taxon>
        <taxon>Ixodoidea</taxon>
        <taxon>Ixodidae</taxon>
        <taxon>Ixodinae</taxon>
        <taxon>Ixodes</taxon>
    </lineage>
</organism>
<protein>
    <submittedName>
        <fullName evidence="1">Uncharacterized protein</fullName>
    </submittedName>
</protein>
<feature type="non-terminal residue" evidence="1">
    <location>
        <position position="1"/>
    </location>
</feature>
<dbReference type="EMBL" id="JABSTQ010011087">
    <property type="protein sequence ID" value="KAG0415306.1"/>
    <property type="molecule type" value="Genomic_DNA"/>
</dbReference>
<reference evidence="1 2" key="1">
    <citation type="journal article" date="2020" name="Cell">
        <title>Large-Scale Comparative Analyses of Tick Genomes Elucidate Their Genetic Diversity and Vector Capacities.</title>
        <authorList>
            <consortium name="Tick Genome and Microbiome Consortium (TIGMIC)"/>
            <person name="Jia N."/>
            <person name="Wang J."/>
            <person name="Shi W."/>
            <person name="Du L."/>
            <person name="Sun Y."/>
            <person name="Zhan W."/>
            <person name="Jiang J.F."/>
            <person name="Wang Q."/>
            <person name="Zhang B."/>
            <person name="Ji P."/>
            <person name="Bell-Sakyi L."/>
            <person name="Cui X.M."/>
            <person name="Yuan T.T."/>
            <person name="Jiang B.G."/>
            <person name="Yang W.F."/>
            <person name="Lam T.T."/>
            <person name="Chang Q.C."/>
            <person name="Ding S.J."/>
            <person name="Wang X.J."/>
            <person name="Zhu J.G."/>
            <person name="Ruan X.D."/>
            <person name="Zhao L."/>
            <person name="Wei J.T."/>
            <person name="Ye R.Z."/>
            <person name="Que T.C."/>
            <person name="Du C.H."/>
            <person name="Zhou Y.H."/>
            <person name="Cheng J.X."/>
            <person name="Dai P.F."/>
            <person name="Guo W.B."/>
            <person name="Han X.H."/>
            <person name="Huang E.J."/>
            <person name="Li L.F."/>
            <person name="Wei W."/>
            <person name="Gao Y.C."/>
            <person name="Liu J.Z."/>
            <person name="Shao H.Z."/>
            <person name="Wang X."/>
            <person name="Wang C.C."/>
            <person name="Yang T.C."/>
            <person name="Huo Q.B."/>
            <person name="Li W."/>
            <person name="Chen H.Y."/>
            <person name="Chen S.E."/>
            <person name="Zhou L.G."/>
            <person name="Ni X.B."/>
            <person name="Tian J.H."/>
            <person name="Sheng Y."/>
            <person name="Liu T."/>
            <person name="Pan Y.S."/>
            <person name="Xia L.Y."/>
            <person name="Li J."/>
            <person name="Zhao F."/>
            <person name="Cao W.C."/>
        </authorList>
    </citation>
    <scope>NUCLEOTIDE SEQUENCE [LARGE SCALE GENOMIC DNA]</scope>
    <source>
        <strain evidence="1">Iper-2018</strain>
    </source>
</reference>
<evidence type="ECO:0000313" key="1">
    <source>
        <dbReference type="EMBL" id="KAG0415306.1"/>
    </source>
</evidence>
<gene>
    <name evidence="1" type="ORF">HPB47_007536</name>
</gene>
<sequence length="1391" mass="152913">RTALEDERAIGNLPLTELFVDSHFPAAESSLYAHRRPVPGRICWLRPHELVPEPQLLVNGVSRNDIVQGALGDCWFLSSCAAVAQRPDLMHRVIPQEQQLFGSGYKGAVRFNLWRFGRWVVVYVDDLLPTSDGRLVYSRCSDPREFWVALLEKAYAKLHGSYEALEGGQAMDAMVDLTSGLAERYDLQDAPANLFNFLLKASEHGAFITCSRKCRCSTGQDACLLRVRNPWGNGIEWMGEWSDSDPQWSLVDCDTKKQMEWRQHGDGEFWMKYDDFCREFEEASICTLGPDFDGDGIPEKPGEVRAIRGVWVEGINSGGSRNNLGLFSRNPQYLLSIRTPTSSQGEEVTVSVVVALMQVHPPHSAFLTRNRLRMHQIGFVIYHAVDPFRRLSLDHFSKNPDVANSGAYINYREVFGRFELRPGHYVVIPATFDPGCPGAFMIRVYASSPFQLSSGMDGPGGREGEGLPALAAKSGFLSERLRQPRTSRAGCRRRTPKSAPSEGLTLVAWLGSGCSRDINLGVCSKTFFSCQCGTPGYTLHLPVKQCSYIHRWQFKCRPCNNRKESEVCPNLHNCQDCKDDGSGCTSCPPGRFGRWCTERCQCQNGATCNPENGQCTCAPSFTGTHCEQFLGCQPPPIPPNVQVTMDDDRSPTVVYYLCERGFHLVGPETASCLGSGLWSDPPPKCEKLSFCPELARLARGKAEVRRAASSHRGAYSNGTLVAFSCDDLHDLVGESSLECRDDGTWSAPVPACVKVGTPIIAPLLLILANSKDDWAYCPSGCGLSPGTVIGTVVYHQLSALCRAALHAGRINNAGGLVSVVATGNFADFAASTANDVSTIALAEPAPGFTFNEDRIATVETGCRQGWSAVGEACLLPTRHKLPLGRARHYCANSGARLLEFEEEGLQERLFPFLRTSGVGEAWVEDTDQVLKTRRRRRHSTDGMDCFVVDPNASSPGLAVRWTPCNGTFGVVCAADMGQFQKACSDPGPLENGTAELMNAVVPGRILEGTQITYRCSELHSLSGPSRVTCLSNGTWTAPKPRCVRATRFSPWALGRIGRQTLRLPLRTTQAPVEVSLPRGHFRVGTRATFTCVSRFYTLVGSEVRRCLPDGTWSGRTATCIPVCGRSDSPRSPFIVHGNLSEIGQWPWQAALSLWSPAENAWDLSCGGSLLSESWVVTAAHCVARDRKGNLLNTRSLRIDLGKYYRDDSRDDAMVQTRSAQEIHVHEDFDPVRFDSDIALVLLDRPVELTSRVQPVCLPTERSTQTNIVDGHLGIVTGWGQTENRSYADALREAVVPVVSAKECERAYKEGHFPLTVTSNMLCAGYERGKIDACTGDSGGPLVFLDEDVADRRVWVLEGIVSWGGPRGCGAPNHFGGYTKVQAFLDWIRELL</sequence>